<evidence type="ECO:0000256" key="1">
    <source>
        <dbReference type="SAM" id="MobiDB-lite"/>
    </source>
</evidence>
<feature type="region of interest" description="Disordered" evidence="1">
    <location>
        <begin position="1"/>
        <end position="61"/>
    </location>
</feature>
<feature type="region of interest" description="Disordered" evidence="1">
    <location>
        <begin position="149"/>
        <end position="176"/>
    </location>
</feature>
<sequence>MAPSENDNNKPQGLRRSSRSNFGKLNPIIHKDYVVGDAATRPTPSPKRRRNAKGTPSPGVGDYELTLAAAADENEPASHSFPRNPGRNKIVLGHFHLNHTDPEIPPLSIEYSIRSKDDSPVQQKQAIYTSVPIHSRDFRTPAPPALLQQVQQTPATPPTSTPTQVSNQASGAGKDVSPFMDAIDQQIDRADIDTMEVDMYLNLPSDEELVDEDTSEVTDDLNMDAHMSGLDDVFAHVIQQHGENSDEKFLQDRLAAQRRYSMDDGALDESNAEVAEPSINPMTFGLGLVLDDGNSQCWFCYEDVD</sequence>
<comment type="caution">
    <text evidence="2">The sequence shown here is derived from an EMBL/GenBank/DDBJ whole genome shotgun (WGS) entry which is preliminary data.</text>
</comment>
<proteinExistence type="predicted"/>
<dbReference type="Proteomes" id="UP000265631">
    <property type="component" value="Unassembled WGS sequence"/>
</dbReference>
<reference evidence="2 3" key="1">
    <citation type="journal article" date="2018" name="PLoS Pathog.">
        <title>Evolution of structural diversity of trichothecenes, a family of toxins produced by plant pathogenic and entomopathogenic fungi.</title>
        <authorList>
            <person name="Proctor R.H."/>
            <person name="McCormick S.P."/>
            <person name="Kim H.S."/>
            <person name="Cardoza R.E."/>
            <person name="Stanley A.M."/>
            <person name="Lindo L."/>
            <person name="Kelly A."/>
            <person name="Brown D.W."/>
            <person name="Lee T."/>
            <person name="Vaughan M.M."/>
            <person name="Alexander N.J."/>
            <person name="Busman M."/>
            <person name="Gutierrez S."/>
        </authorList>
    </citation>
    <scope>NUCLEOTIDE SEQUENCE [LARGE SCALE GENOMIC DNA]</scope>
    <source>
        <strain evidence="2 3">NRRL 13405</strain>
    </source>
</reference>
<accession>A0A395N0Q4</accession>
<protein>
    <submittedName>
        <fullName evidence="2">Uncharacterized protein</fullName>
    </submittedName>
</protein>
<organism evidence="2 3">
    <name type="scientific">Fusarium flagelliforme</name>
    <dbReference type="NCBI Taxonomy" id="2675880"/>
    <lineage>
        <taxon>Eukaryota</taxon>
        <taxon>Fungi</taxon>
        <taxon>Dikarya</taxon>
        <taxon>Ascomycota</taxon>
        <taxon>Pezizomycotina</taxon>
        <taxon>Sordariomycetes</taxon>
        <taxon>Hypocreomycetidae</taxon>
        <taxon>Hypocreales</taxon>
        <taxon>Nectriaceae</taxon>
        <taxon>Fusarium</taxon>
        <taxon>Fusarium incarnatum-equiseti species complex</taxon>
    </lineage>
</organism>
<name>A0A395N0Q4_9HYPO</name>
<feature type="compositionally biased region" description="Polar residues" evidence="1">
    <location>
        <begin position="1"/>
        <end position="11"/>
    </location>
</feature>
<dbReference type="AlphaFoldDB" id="A0A395N0Q4"/>
<evidence type="ECO:0000313" key="2">
    <source>
        <dbReference type="EMBL" id="RFN53732.1"/>
    </source>
</evidence>
<gene>
    <name evidence="2" type="ORF">FIE12Z_2073</name>
</gene>
<dbReference type="EMBL" id="PXXK01000038">
    <property type="protein sequence ID" value="RFN53732.1"/>
    <property type="molecule type" value="Genomic_DNA"/>
</dbReference>
<keyword evidence="3" id="KW-1185">Reference proteome</keyword>
<evidence type="ECO:0000313" key="3">
    <source>
        <dbReference type="Proteomes" id="UP000265631"/>
    </source>
</evidence>